<reference evidence="1" key="1">
    <citation type="submission" date="2022-02" db="EMBL/GenBank/DDBJ databases">
        <title>Halalkalibacter sp. nov. isolated from Lonar Lake, India.</title>
        <authorList>
            <person name="Joshi A."/>
            <person name="Thite S."/>
            <person name="Lodha T."/>
        </authorList>
    </citation>
    <scope>NUCLEOTIDE SEQUENCE</scope>
    <source>
        <strain evidence="1">MEB205</strain>
    </source>
</reference>
<name>A0A9X1ZUR8_9BACI</name>
<organism evidence="1 2">
    <name type="scientific">Halalkalibacter alkaliphilus</name>
    <dbReference type="NCBI Taxonomy" id="2917993"/>
    <lineage>
        <taxon>Bacteria</taxon>
        <taxon>Bacillati</taxon>
        <taxon>Bacillota</taxon>
        <taxon>Bacilli</taxon>
        <taxon>Bacillales</taxon>
        <taxon>Bacillaceae</taxon>
        <taxon>Halalkalibacter</taxon>
    </lineage>
</organism>
<dbReference type="EMBL" id="JAKRYL010000002">
    <property type="protein sequence ID" value="MCL7745864.1"/>
    <property type="molecule type" value="Genomic_DNA"/>
</dbReference>
<evidence type="ECO:0000313" key="2">
    <source>
        <dbReference type="Proteomes" id="UP001139150"/>
    </source>
</evidence>
<gene>
    <name evidence="1" type="ORF">MF646_01900</name>
</gene>
<keyword evidence="2" id="KW-1185">Reference proteome</keyword>
<evidence type="ECO:0000313" key="1">
    <source>
        <dbReference type="EMBL" id="MCL7745864.1"/>
    </source>
</evidence>
<proteinExistence type="predicted"/>
<accession>A0A9X1ZUR8</accession>
<comment type="caution">
    <text evidence="1">The sequence shown here is derived from an EMBL/GenBank/DDBJ whole genome shotgun (WGS) entry which is preliminary data.</text>
</comment>
<protein>
    <submittedName>
        <fullName evidence="1">Uncharacterized protein</fullName>
    </submittedName>
</protein>
<sequence>MGLEQVKTDTELFQWLNKQTDLNSYQVDLVDGFIFMLKKINQHESIRMINENELHPRFWRSHDRTFGYGLMSQKTKQKGAHLYQFYVDVAFAERLVSRNKDRLTLTELGRAYLLRDVEEQLDVLFTYIW</sequence>
<dbReference type="Proteomes" id="UP001139150">
    <property type="component" value="Unassembled WGS sequence"/>
</dbReference>
<dbReference type="AlphaFoldDB" id="A0A9X1ZUR8"/>
<dbReference type="RefSeq" id="WP_250094801.1">
    <property type="nucleotide sequence ID" value="NZ_JAKRYL010000002.1"/>
</dbReference>